<accession>A0ABQ9YKX8</accession>
<dbReference type="EMBL" id="JARBJD010000002">
    <property type="protein sequence ID" value="KAK2964409.1"/>
    <property type="molecule type" value="Genomic_DNA"/>
</dbReference>
<feature type="compositionally biased region" description="Low complexity" evidence="2">
    <location>
        <begin position="404"/>
        <end position="415"/>
    </location>
</feature>
<evidence type="ECO:0000313" key="4">
    <source>
        <dbReference type="Proteomes" id="UP001281761"/>
    </source>
</evidence>
<sequence length="540" mass="60607">MTSSKQSLSQIEQSLKEIDQEIQMIKDGTHPSVRTKLADAHAQFAQQLQNIEDQQQETLKEMEQAHKGRLRAVEQSYMENHLRLAEYIQGEHLRLVFDSSQSKKVESVPTTNQNHSHIFEQSYLYFSRDLYDCGDFGDHDESSWCEVNGLSESLLSFGENDPYISSARYPTSRSSPILAPQFLQRSESPSGSVQRIRRTESKRFRNREDFYKHLKSQIQVTHAAPIQFTHSLRSYFGGVGTPSQQESGQLGTGNRRTPSFIYESHKSNLPHSLFPLSGEYLSTTRPILPIQAFTEKSGLEPTQIENPKSYFISPSNPCGVLSDLSPAALPDKPVGVLIGSIHRRVASQLTEPRTSLTETQIKQDISVLLSSHQTDSVVPATSPSAPPSPLIQTPPEPVVERDPSPFSDSDSLFADSTEDEDDDVVSIFGHSRPASPNKSPVQPLPPKHTQCDALSRVREALDHPRSNVASIDNQIFVLNGQAFILNAFLSISSPQLYHGFTGKLEEIEDDHVIILTPDGVRHRFMFSWFRRYPADVQHAY</sequence>
<gene>
    <name evidence="3" type="ORF">BLNAU_325</name>
</gene>
<comment type="caution">
    <text evidence="3">The sequence shown here is derived from an EMBL/GenBank/DDBJ whole genome shotgun (WGS) entry which is preliminary data.</text>
</comment>
<name>A0ABQ9YKX8_9EUKA</name>
<organism evidence="3 4">
    <name type="scientific">Blattamonas nauphoetae</name>
    <dbReference type="NCBI Taxonomy" id="2049346"/>
    <lineage>
        <taxon>Eukaryota</taxon>
        <taxon>Metamonada</taxon>
        <taxon>Preaxostyla</taxon>
        <taxon>Oxymonadida</taxon>
        <taxon>Blattamonas</taxon>
    </lineage>
</organism>
<feature type="compositionally biased region" description="Pro residues" evidence="2">
    <location>
        <begin position="384"/>
        <end position="397"/>
    </location>
</feature>
<feature type="coiled-coil region" evidence="1">
    <location>
        <begin position="1"/>
        <end position="68"/>
    </location>
</feature>
<evidence type="ECO:0000256" key="1">
    <source>
        <dbReference type="SAM" id="Coils"/>
    </source>
</evidence>
<evidence type="ECO:0000313" key="3">
    <source>
        <dbReference type="EMBL" id="KAK2964409.1"/>
    </source>
</evidence>
<evidence type="ECO:0000256" key="2">
    <source>
        <dbReference type="SAM" id="MobiDB-lite"/>
    </source>
</evidence>
<proteinExistence type="predicted"/>
<feature type="region of interest" description="Disordered" evidence="2">
    <location>
        <begin position="374"/>
        <end position="420"/>
    </location>
</feature>
<protein>
    <submittedName>
        <fullName evidence="3">Uncharacterized protein</fullName>
    </submittedName>
</protein>
<reference evidence="3 4" key="1">
    <citation type="journal article" date="2022" name="bioRxiv">
        <title>Genomics of Preaxostyla Flagellates Illuminates Evolutionary Transitions and the Path Towards Mitochondrial Loss.</title>
        <authorList>
            <person name="Novak L.V.F."/>
            <person name="Treitli S.C."/>
            <person name="Pyrih J."/>
            <person name="Halakuc P."/>
            <person name="Pipaliya S.V."/>
            <person name="Vacek V."/>
            <person name="Brzon O."/>
            <person name="Soukal P."/>
            <person name="Eme L."/>
            <person name="Dacks J.B."/>
            <person name="Karnkowska A."/>
            <person name="Elias M."/>
            <person name="Hampl V."/>
        </authorList>
    </citation>
    <scope>NUCLEOTIDE SEQUENCE [LARGE SCALE GENOMIC DNA]</scope>
    <source>
        <strain evidence="3">NAU3</strain>
        <tissue evidence="3">Gut</tissue>
    </source>
</reference>
<keyword evidence="1" id="KW-0175">Coiled coil</keyword>
<keyword evidence="4" id="KW-1185">Reference proteome</keyword>
<dbReference type="Proteomes" id="UP001281761">
    <property type="component" value="Unassembled WGS sequence"/>
</dbReference>